<evidence type="ECO:0000259" key="1">
    <source>
        <dbReference type="Pfam" id="PF18812"/>
    </source>
</evidence>
<feature type="domain" description="Phage-Barnase-EndoU-ColicinE5/D-RelE like nuclease 3" evidence="1">
    <location>
        <begin position="26"/>
        <end position="126"/>
    </location>
</feature>
<evidence type="ECO:0000313" key="2">
    <source>
        <dbReference type="EMBL" id="GAA0448457.1"/>
    </source>
</evidence>
<comment type="caution">
    <text evidence="2">The sequence shown here is derived from an EMBL/GenBank/DDBJ whole genome shotgun (WGS) entry which is preliminary data.</text>
</comment>
<evidence type="ECO:0000313" key="3">
    <source>
        <dbReference type="Proteomes" id="UP001501459"/>
    </source>
</evidence>
<reference evidence="2 3" key="1">
    <citation type="journal article" date="2019" name="Int. J. Syst. Evol. Microbiol.">
        <title>The Global Catalogue of Microorganisms (GCM) 10K type strain sequencing project: providing services to taxonomists for standard genome sequencing and annotation.</title>
        <authorList>
            <consortium name="The Broad Institute Genomics Platform"/>
            <consortium name="The Broad Institute Genome Sequencing Center for Infectious Disease"/>
            <person name="Wu L."/>
            <person name="Ma J."/>
        </authorList>
    </citation>
    <scope>NUCLEOTIDE SEQUENCE [LARGE SCALE GENOMIC DNA]</scope>
    <source>
        <strain evidence="2 3">JCM 12149</strain>
    </source>
</reference>
<sequence>MMANRKGSYEMSYIKINPHATESQLVGIIPKVIVKYYGIKCSSYEVYLPPGVLKHLKKRGHWDDFIKYHENLPNMISSPDYAGQNPDEPDSVELYSIMGDRILIAIKLKPSTDLFLGTFFILKNGDKKIQGRLNTGRIHPFSSFF</sequence>
<dbReference type="EMBL" id="BAAADM010000060">
    <property type="protein sequence ID" value="GAA0448457.1"/>
    <property type="molecule type" value="Genomic_DNA"/>
</dbReference>
<organism evidence="2 3">
    <name type="scientific">Lentibacillus halophilus</name>
    <dbReference type="NCBI Taxonomy" id="295065"/>
    <lineage>
        <taxon>Bacteria</taxon>
        <taxon>Bacillati</taxon>
        <taxon>Bacillota</taxon>
        <taxon>Bacilli</taxon>
        <taxon>Bacillales</taxon>
        <taxon>Bacillaceae</taxon>
        <taxon>Lentibacillus</taxon>
    </lineage>
</organism>
<name>A0ABN0ZIU5_9BACI</name>
<dbReference type="InterPro" id="IPR041301">
    <property type="entry name" value="PBECR3"/>
</dbReference>
<protein>
    <recommendedName>
        <fullName evidence="1">Phage-Barnase-EndoU-ColicinE5/D-RelE like nuclease 3 domain-containing protein</fullName>
    </recommendedName>
</protein>
<dbReference type="Proteomes" id="UP001501459">
    <property type="component" value="Unassembled WGS sequence"/>
</dbReference>
<dbReference type="Pfam" id="PF18812">
    <property type="entry name" value="PBECR3"/>
    <property type="match status" value="1"/>
</dbReference>
<accession>A0ABN0ZIU5</accession>
<proteinExistence type="predicted"/>
<gene>
    <name evidence="2" type="ORF">GCM10008983_28140</name>
</gene>
<keyword evidence="3" id="KW-1185">Reference proteome</keyword>